<keyword evidence="7" id="KW-0460">Magnesium</keyword>
<feature type="domain" description="Endonuclease/exonuclease/phosphatase" evidence="9">
    <location>
        <begin position="7"/>
        <end position="262"/>
    </location>
</feature>
<accession>A0A370GNY5</accession>
<dbReference type="InterPro" id="IPR036691">
    <property type="entry name" value="Endo/exonu/phosph_ase_sf"/>
</dbReference>
<dbReference type="GO" id="GO:0046872">
    <property type="term" value="F:metal ion binding"/>
    <property type="evidence" value="ECO:0007669"/>
    <property type="project" value="UniProtKB-KW"/>
</dbReference>
<evidence type="ECO:0000256" key="4">
    <source>
        <dbReference type="ARBA" id="ARBA00022723"/>
    </source>
</evidence>
<dbReference type="RefSeq" id="WP_068020073.1">
    <property type="nucleotide sequence ID" value="NZ_QQAZ01000013.1"/>
</dbReference>
<evidence type="ECO:0000313" key="11">
    <source>
        <dbReference type="Proteomes" id="UP000255355"/>
    </source>
</evidence>
<evidence type="ECO:0000256" key="3">
    <source>
        <dbReference type="ARBA" id="ARBA00022722"/>
    </source>
</evidence>
<dbReference type="EMBL" id="QQAZ01000013">
    <property type="protein sequence ID" value="RDI45377.1"/>
    <property type="molecule type" value="Genomic_DNA"/>
</dbReference>
<dbReference type="PANTHER" id="PTHR15822">
    <property type="entry name" value="TRAF AND TNF RECEPTOR-ASSOCIATED PROTEIN"/>
    <property type="match status" value="1"/>
</dbReference>
<keyword evidence="11" id="KW-1185">Reference proteome</keyword>
<evidence type="ECO:0000256" key="5">
    <source>
        <dbReference type="ARBA" id="ARBA00022763"/>
    </source>
</evidence>
<comment type="cofactor">
    <cofactor evidence="1">
        <name>Mn(2+)</name>
        <dbReference type="ChEBI" id="CHEBI:29035"/>
    </cofactor>
</comment>
<keyword evidence="8" id="KW-0234">DNA repair</keyword>
<keyword evidence="4" id="KW-0479">Metal-binding</keyword>
<dbReference type="InterPro" id="IPR005135">
    <property type="entry name" value="Endo/exonuclease/phosphatase"/>
</dbReference>
<keyword evidence="10" id="KW-0269">Exonuclease</keyword>
<keyword evidence="10" id="KW-0255">Endonuclease</keyword>
<gene>
    <name evidence="10" type="ORF">DFR68_113148</name>
</gene>
<reference evidence="10 11" key="1">
    <citation type="submission" date="2018-07" db="EMBL/GenBank/DDBJ databases">
        <title>Genomic Encyclopedia of Type Strains, Phase IV (KMG-IV): sequencing the most valuable type-strain genomes for metagenomic binning, comparative biology and taxonomic classification.</title>
        <authorList>
            <person name="Goeker M."/>
        </authorList>
    </citation>
    <scope>NUCLEOTIDE SEQUENCE [LARGE SCALE GENOMIC DNA]</scope>
    <source>
        <strain evidence="10 11">DSM 44952</strain>
    </source>
</reference>
<name>A0A370GNY5_9NOCA</name>
<comment type="caution">
    <text evidence="10">The sequence shown here is derived from an EMBL/GenBank/DDBJ whole genome shotgun (WGS) entry which is preliminary data.</text>
</comment>
<dbReference type="Pfam" id="PF03372">
    <property type="entry name" value="Exo_endo_phos"/>
    <property type="match status" value="1"/>
</dbReference>
<comment type="cofactor">
    <cofactor evidence="2">
        <name>Mg(2+)</name>
        <dbReference type="ChEBI" id="CHEBI:18420"/>
    </cofactor>
</comment>
<dbReference type="GO" id="GO:0006281">
    <property type="term" value="P:DNA repair"/>
    <property type="evidence" value="ECO:0007669"/>
    <property type="project" value="UniProtKB-KW"/>
</dbReference>
<protein>
    <submittedName>
        <fullName evidence="10">Endonuclease/exonuclease/phosphatase family metal-dependent hydrolase</fullName>
    </submittedName>
</protein>
<keyword evidence="6 10" id="KW-0378">Hydrolase</keyword>
<dbReference type="GO" id="GO:0004527">
    <property type="term" value="F:exonuclease activity"/>
    <property type="evidence" value="ECO:0007669"/>
    <property type="project" value="UniProtKB-KW"/>
</dbReference>
<evidence type="ECO:0000256" key="7">
    <source>
        <dbReference type="ARBA" id="ARBA00022842"/>
    </source>
</evidence>
<dbReference type="SUPFAM" id="SSF56219">
    <property type="entry name" value="DNase I-like"/>
    <property type="match status" value="1"/>
</dbReference>
<dbReference type="Gene3D" id="3.60.10.10">
    <property type="entry name" value="Endonuclease/exonuclease/phosphatase"/>
    <property type="match status" value="1"/>
</dbReference>
<dbReference type="AlphaFoldDB" id="A0A370GNY5"/>
<dbReference type="GO" id="GO:0004519">
    <property type="term" value="F:endonuclease activity"/>
    <property type="evidence" value="ECO:0007669"/>
    <property type="project" value="UniProtKB-KW"/>
</dbReference>
<evidence type="ECO:0000256" key="6">
    <source>
        <dbReference type="ARBA" id="ARBA00022801"/>
    </source>
</evidence>
<organism evidence="10 11">
    <name type="scientific">Nocardia mexicana</name>
    <dbReference type="NCBI Taxonomy" id="279262"/>
    <lineage>
        <taxon>Bacteria</taxon>
        <taxon>Bacillati</taxon>
        <taxon>Actinomycetota</taxon>
        <taxon>Actinomycetes</taxon>
        <taxon>Mycobacteriales</taxon>
        <taxon>Nocardiaceae</taxon>
        <taxon>Nocardia</taxon>
    </lineage>
</organism>
<proteinExistence type="predicted"/>
<evidence type="ECO:0000256" key="1">
    <source>
        <dbReference type="ARBA" id="ARBA00001936"/>
    </source>
</evidence>
<dbReference type="Proteomes" id="UP000255355">
    <property type="component" value="Unassembled WGS sequence"/>
</dbReference>
<evidence type="ECO:0000259" key="9">
    <source>
        <dbReference type="Pfam" id="PF03372"/>
    </source>
</evidence>
<sequence length="275" mass="30570">MHLRIVTINVQNREGDPRRLGMINRELRRLEPDLVALQEVVDTRHLEELLEGTGLHGTHQSEVMAYTPPFADRYGGNAVASRWPHRVVEVLDLRVAGAADVPWCTLAAQVPLPSVGEVLFLSATASWRLDAEAVREQQAVALSDLDARHRTELPTIIAGDFNAAPDAASIRYLTGRQSISGRSAHYHDAWEVAGEGPGHTWSVDNANAAALFDQIVRQPGHRRRIDYVFTGSWHAHPRARCETRSASLAFDRPDDDVWPSDHYGVVVDVEMAKDE</sequence>
<dbReference type="PANTHER" id="PTHR15822:SF4">
    <property type="entry name" value="TYROSYL-DNA PHOSPHODIESTERASE 2"/>
    <property type="match status" value="1"/>
</dbReference>
<keyword evidence="5" id="KW-0227">DNA damage</keyword>
<dbReference type="InterPro" id="IPR051547">
    <property type="entry name" value="TDP2-like"/>
</dbReference>
<evidence type="ECO:0000313" key="10">
    <source>
        <dbReference type="EMBL" id="RDI45377.1"/>
    </source>
</evidence>
<evidence type="ECO:0000256" key="8">
    <source>
        <dbReference type="ARBA" id="ARBA00023204"/>
    </source>
</evidence>
<dbReference type="OrthoDB" id="9787701at2"/>
<evidence type="ECO:0000256" key="2">
    <source>
        <dbReference type="ARBA" id="ARBA00001946"/>
    </source>
</evidence>
<keyword evidence="3" id="KW-0540">Nuclease</keyword>